<dbReference type="Proteomes" id="UP000238701">
    <property type="component" value="Unassembled WGS sequence"/>
</dbReference>
<dbReference type="EMBL" id="OMOD01000022">
    <property type="protein sequence ID" value="SPF33457.1"/>
    <property type="molecule type" value="Genomic_DNA"/>
</dbReference>
<proteinExistence type="predicted"/>
<dbReference type="Gene3D" id="3.40.50.150">
    <property type="entry name" value="Vaccinia Virus protein VP39"/>
    <property type="match status" value="1"/>
</dbReference>
<name>A0A2U3K1L2_9BACT</name>
<organism evidence="2 3">
    <name type="scientific">Candidatus Sulfotelmatobacter kueseliae</name>
    <dbReference type="NCBI Taxonomy" id="2042962"/>
    <lineage>
        <taxon>Bacteria</taxon>
        <taxon>Pseudomonadati</taxon>
        <taxon>Acidobacteriota</taxon>
        <taxon>Terriglobia</taxon>
        <taxon>Terriglobales</taxon>
        <taxon>Candidatus Korobacteraceae</taxon>
        <taxon>Candidatus Sulfotelmatobacter</taxon>
    </lineage>
</organism>
<evidence type="ECO:0000313" key="2">
    <source>
        <dbReference type="EMBL" id="SPF33457.1"/>
    </source>
</evidence>
<reference evidence="3" key="1">
    <citation type="submission" date="2018-02" db="EMBL/GenBank/DDBJ databases">
        <authorList>
            <person name="Hausmann B."/>
        </authorList>
    </citation>
    <scope>NUCLEOTIDE SEQUENCE [LARGE SCALE GENOMIC DNA]</scope>
    <source>
        <strain evidence="3">Peat soil MAG SbA1</strain>
    </source>
</reference>
<sequence>MKTVDEVSLLFNNKARSWNDKYCLDGPLAFRVTVFSAILARLIRQGAAVLDFGGGTGAISSVLASQGYKMTACDVAEQMILAGKRAQSDKPIDWVLLPKDWKRLPFANNTFDAIIASSVFEYLSDLENTMKECSRILKPAGKLIVSVPNLAHPLRKLERLLHPLANFGVRVPFARDLPGIGPYLVYLQLSRVRLSPEEWSEKARSVGLDPIKVQPPETESASSKAMMYLVFDRSL</sequence>
<protein>
    <recommendedName>
        <fullName evidence="1">Methyltransferase type 11 domain-containing protein</fullName>
    </recommendedName>
</protein>
<dbReference type="AlphaFoldDB" id="A0A2U3K1L2"/>
<dbReference type="Pfam" id="PF08241">
    <property type="entry name" value="Methyltransf_11"/>
    <property type="match status" value="1"/>
</dbReference>
<dbReference type="CDD" id="cd02440">
    <property type="entry name" value="AdoMet_MTases"/>
    <property type="match status" value="1"/>
</dbReference>
<dbReference type="GO" id="GO:0008757">
    <property type="term" value="F:S-adenosylmethionine-dependent methyltransferase activity"/>
    <property type="evidence" value="ECO:0007669"/>
    <property type="project" value="InterPro"/>
</dbReference>
<accession>A0A2U3K1L2</accession>
<dbReference type="PANTHER" id="PTHR43591">
    <property type="entry name" value="METHYLTRANSFERASE"/>
    <property type="match status" value="1"/>
</dbReference>
<dbReference type="PANTHER" id="PTHR43591:SF24">
    <property type="entry name" value="2-METHOXY-6-POLYPRENYL-1,4-BENZOQUINOL METHYLASE, MITOCHONDRIAL"/>
    <property type="match status" value="1"/>
</dbReference>
<dbReference type="SUPFAM" id="SSF53335">
    <property type="entry name" value="S-adenosyl-L-methionine-dependent methyltransferases"/>
    <property type="match status" value="1"/>
</dbReference>
<dbReference type="OrthoDB" id="108476at2"/>
<gene>
    <name evidence="2" type="ORF">SBA1_1180022</name>
</gene>
<dbReference type="InterPro" id="IPR029063">
    <property type="entry name" value="SAM-dependent_MTases_sf"/>
</dbReference>
<evidence type="ECO:0000313" key="3">
    <source>
        <dbReference type="Proteomes" id="UP000238701"/>
    </source>
</evidence>
<evidence type="ECO:0000259" key="1">
    <source>
        <dbReference type="Pfam" id="PF08241"/>
    </source>
</evidence>
<feature type="domain" description="Methyltransferase type 11" evidence="1">
    <location>
        <begin position="50"/>
        <end position="145"/>
    </location>
</feature>
<dbReference type="InterPro" id="IPR013216">
    <property type="entry name" value="Methyltransf_11"/>
</dbReference>